<proteinExistence type="predicted"/>
<organism evidence="1 2">
    <name type="scientific">Streptomyces violaceusniger</name>
    <dbReference type="NCBI Taxonomy" id="68280"/>
    <lineage>
        <taxon>Bacteria</taxon>
        <taxon>Bacillati</taxon>
        <taxon>Actinomycetota</taxon>
        <taxon>Actinomycetes</taxon>
        <taxon>Kitasatosporales</taxon>
        <taxon>Streptomycetaceae</taxon>
        <taxon>Streptomyces</taxon>
        <taxon>Streptomyces violaceusniger group</taxon>
    </lineage>
</organism>
<dbReference type="AlphaFoldDB" id="A0A0X3VXM8"/>
<accession>A0A0X3VXM8</accession>
<dbReference type="EMBL" id="LLZJ01000377">
    <property type="protein sequence ID" value="KUL48426.1"/>
    <property type="molecule type" value="Genomic_DNA"/>
</dbReference>
<comment type="caution">
    <text evidence="1">The sequence shown here is derived from an EMBL/GenBank/DDBJ whole genome shotgun (WGS) entry which is preliminary data.</text>
</comment>
<protein>
    <submittedName>
        <fullName evidence="1">Uncharacterized protein</fullName>
    </submittedName>
</protein>
<name>A0A0X3VXM8_STRVO</name>
<dbReference type="Proteomes" id="UP000053413">
    <property type="component" value="Unassembled WGS sequence"/>
</dbReference>
<evidence type="ECO:0000313" key="1">
    <source>
        <dbReference type="EMBL" id="KUL48426.1"/>
    </source>
</evidence>
<evidence type="ECO:0000313" key="2">
    <source>
        <dbReference type="Proteomes" id="UP000053413"/>
    </source>
</evidence>
<dbReference type="OrthoDB" id="4321441at2"/>
<dbReference type="RefSeq" id="WP_059146859.1">
    <property type="nucleotide sequence ID" value="NZ_LLZJ01000377.1"/>
</dbReference>
<sequence length="274" mass="30202">MTPRSLDELLADAEVLQHEYDDEDTAASRLRIEREVADTWWRSALLLESSAQQVKPWLPEDAPRHRTPLCTAQHEQAAQDLRKLSTLVIRDSRAAHHIALLAQSCRAEPASALIFACLLHLADREGAQFWWQFSAGAGSATAALCLYLMHMQRGELRDAEHWAHEAACLEHLENQTSPSDDLAGLLRRPPSQGHRGSWYTPQSMINRTMAILHSGVAASTRVVDTPALADQPLCQSLAVAVQRLESKSDADYGAIPKASFELAARLEDCAASSP</sequence>
<reference evidence="2" key="1">
    <citation type="submission" date="2015-10" db="EMBL/GenBank/DDBJ databases">
        <authorList>
            <person name="Ju K.-S."/>
            <person name="Doroghazi J.R."/>
            <person name="Metcalf W.W."/>
        </authorList>
    </citation>
    <scope>NUCLEOTIDE SEQUENCE [LARGE SCALE GENOMIC DNA]</scope>
    <source>
        <strain evidence="2">NRRL F-8817</strain>
    </source>
</reference>
<gene>
    <name evidence="1" type="ORF">ADL28_29755</name>
</gene>